<evidence type="ECO:0000313" key="2">
    <source>
        <dbReference type="EMBL" id="AWP03386.1"/>
    </source>
</evidence>
<name>A0A2U9BI50_SCOMX</name>
<dbReference type="AlphaFoldDB" id="A0A2U9BI50"/>
<reference evidence="2 3" key="1">
    <citation type="submission" date="2017-12" db="EMBL/GenBank/DDBJ databases">
        <title>Integrating genomic resources of turbot (Scophthalmus maximus) in depth evaluation of genetic and physical mapping variation across individuals.</title>
        <authorList>
            <person name="Martinez P."/>
        </authorList>
    </citation>
    <scope>NUCLEOTIDE SEQUENCE [LARGE SCALE GENOMIC DNA]</scope>
</reference>
<evidence type="ECO:0000256" key="1">
    <source>
        <dbReference type="SAM" id="MobiDB-lite"/>
    </source>
</evidence>
<dbReference type="Proteomes" id="UP000246464">
    <property type="component" value="Chromosome 6"/>
</dbReference>
<accession>A0A2U9BI50</accession>
<gene>
    <name evidence="2" type="ORF">SMAX5B_014057</name>
</gene>
<sequence length="135" mass="15041">MSDLNGTMVVKGTSHGGLDSQRAPAKPPQPFLRSHCALKAKFNWSGVEGLGGSGCAPMVTGKSSRTTKHAGYEQKWENVRQRKPETWQRYSKAYSVGSILSGRKKERKLETCYAAYFVIFTQIRSNARGTKLVEW</sequence>
<keyword evidence="3" id="KW-1185">Reference proteome</keyword>
<proteinExistence type="predicted"/>
<protein>
    <submittedName>
        <fullName evidence="2">Uncharacterized protein</fullName>
    </submittedName>
</protein>
<evidence type="ECO:0000313" key="3">
    <source>
        <dbReference type="Proteomes" id="UP000246464"/>
    </source>
</evidence>
<organism evidence="2 3">
    <name type="scientific">Scophthalmus maximus</name>
    <name type="common">Turbot</name>
    <name type="synonym">Psetta maxima</name>
    <dbReference type="NCBI Taxonomy" id="52904"/>
    <lineage>
        <taxon>Eukaryota</taxon>
        <taxon>Metazoa</taxon>
        <taxon>Chordata</taxon>
        <taxon>Craniata</taxon>
        <taxon>Vertebrata</taxon>
        <taxon>Euteleostomi</taxon>
        <taxon>Actinopterygii</taxon>
        <taxon>Neopterygii</taxon>
        <taxon>Teleostei</taxon>
        <taxon>Neoteleostei</taxon>
        <taxon>Acanthomorphata</taxon>
        <taxon>Carangaria</taxon>
        <taxon>Pleuronectiformes</taxon>
        <taxon>Pleuronectoidei</taxon>
        <taxon>Scophthalmidae</taxon>
        <taxon>Scophthalmus</taxon>
    </lineage>
</organism>
<dbReference type="EMBL" id="CP026248">
    <property type="protein sequence ID" value="AWP03386.1"/>
    <property type="molecule type" value="Genomic_DNA"/>
</dbReference>
<feature type="region of interest" description="Disordered" evidence="1">
    <location>
        <begin position="1"/>
        <end position="30"/>
    </location>
</feature>